<sequence length="559" mass="62826">MPPQPPPPPPIPTKSPTPEPDEEMEPTQEEVNEILALGDRTKPVPQAFKHLKQIKPPQDIDEPDEIEEYFPALSPSPSPSPPPPPPPPAPPALTKEEKKKLKSSSRRDRVKLEGPEVLPGAFQESVYDDEIIDIVEMPIQKKDKNRPKRAHADTLSPLIVLLNTQFQILMILVNPLQYPQKAAKMFGLGIPSKLSRSKSEKTRPSRDDDVDDDVAGPIRHRSRSDKKKQGDPSENLGAPRPKQTDSSTRKSGLGGMFGGVFGKKDKEKDRPDLKRRSTAPAGDESRAYRRDERKTRRSSRDVDPEIDVTMTGAATEEDQEARRAARRARRAEREAGQKGVEDVRTAKEESRRDRQQREEEDEQQGRREKLHRHMASYELKILCVLGADEAIEMVKMMKLVDEDVKTERNHLILENQAAKSAPVPEPEFLPADGPVYSRSKPKAPAWPHSGTDSWVRENSDAPPPPNIPTGEASPVDDTVGGEAERKRMRKTRPMGNDDDKRRRREERRREKETEKPTRSPEGSQEDAIRGGQRDSGFETSRAPGASGGLFGRWKRYGGF</sequence>
<feature type="compositionally biased region" description="Basic and acidic residues" evidence="1">
    <location>
        <begin position="507"/>
        <end position="518"/>
    </location>
</feature>
<dbReference type="EMBL" id="QKRW01000020">
    <property type="protein sequence ID" value="RAL63173.1"/>
    <property type="molecule type" value="Genomic_DNA"/>
</dbReference>
<feature type="compositionally biased region" description="Pro residues" evidence="1">
    <location>
        <begin position="1"/>
        <end position="18"/>
    </location>
</feature>
<feature type="compositionally biased region" description="Acidic residues" evidence="1">
    <location>
        <begin position="59"/>
        <end position="68"/>
    </location>
</feature>
<organism evidence="2 3">
    <name type="scientific">Monilinia fructigena</name>
    <dbReference type="NCBI Taxonomy" id="38457"/>
    <lineage>
        <taxon>Eukaryota</taxon>
        <taxon>Fungi</taxon>
        <taxon>Dikarya</taxon>
        <taxon>Ascomycota</taxon>
        <taxon>Pezizomycotina</taxon>
        <taxon>Leotiomycetes</taxon>
        <taxon>Helotiales</taxon>
        <taxon>Sclerotiniaceae</taxon>
        <taxon>Monilinia</taxon>
    </lineage>
</organism>
<proteinExistence type="predicted"/>
<feature type="region of interest" description="Disordered" evidence="1">
    <location>
        <begin position="52"/>
        <end position="116"/>
    </location>
</feature>
<dbReference type="Proteomes" id="UP000249056">
    <property type="component" value="Unassembled WGS sequence"/>
</dbReference>
<feature type="region of interest" description="Disordered" evidence="1">
    <location>
        <begin position="415"/>
        <end position="559"/>
    </location>
</feature>
<reference evidence="2 3" key="1">
    <citation type="submission" date="2018-06" db="EMBL/GenBank/DDBJ databases">
        <title>Genome Sequence of the Brown Rot Fungal Pathogen Monilinia fructigena.</title>
        <authorList>
            <person name="Landi L."/>
            <person name="De Miccolis Angelini R.M."/>
            <person name="Pollastro S."/>
            <person name="Abate D."/>
            <person name="Faretra F."/>
            <person name="Romanazzi G."/>
        </authorList>
    </citation>
    <scope>NUCLEOTIDE SEQUENCE [LARGE SCALE GENOMIC DNA]</scope>
    <source>
        <strain evidence="2 3">Mfrg269</strain>
    </source>
</reference>
<feature type="compositionally biased region" description="Pro residues" evidence="1">
    <location>
        <begin position="74"/>
        <end position="91"/>
    </location>
</feature>
<name>A0A395IUS8_9HELO</name>
<evidence type="ECO:0000313" key="3">
    <source>
        <dbReference type="Proteomes" id="UP000249056"/>
    </source>
</evidence>
<comment type="caution">
    <text evidence="2">The sequence shown here is derived from an EMBL/GenBank/DDBJ whole genome shotgun (WGS) entry which is preliminary data.</text>
</comment>
<feature type="region of interest" description="Disordered" evidence="1">
    <location>
        <begin position="1"/>
        <end position="30"/>
    </location>
</feature>
<accession>A0A395IUS8</accession>
<feature type="compositionally biased region" description="Basic and acidic residues" evidence="1">
    <location>
        <begin position="197"/>
        <end position="207"/>
    </location>
</feature>
<feature type="compositionally biased region" description="Basic and acidic residues" evidence="1">
    <location>
        <begin position="283"/>
        <end position="303"/>
    </location>
</feature>
<feature type="compositionally biased region" description="Basic and acidic residues" evidence="1">
    <location>
        <begin position="526"/>
        <end position="536"/>
    </location>
</feature>
<dbReference type="OrthoDB" id="5244639at2759"/>
<keyword evidence="3" id="KW-1185">Reference proteome</keyword>
<feature type="compositionally biased region" description="Basic and acidic residues" evidence="1">
    <location>
        <begin position="331"/>
        <end position="367"/>
    </location>
</feature>
<feature type="compositionally biased region" description="Gly residues" evidence="1">
    <location>
        <begin position="252"/>
        <end position="261"/>
    </location>
</feature>
<dbReference type="AlphaFoldDB" id="A0A395IUS8"/>
<feature type="compositionally biased region" description="Acidic residues" evidence="1">
    <location>
        <begin position="19"/>
        <end position="30"/>
    </location>
</feature>
<protein>
    <submittedName>
        <fullName evidence="2">Uncharacterized protein</fullName>
    </submittedName>
</protein>
<feature type="region of interest" description="Disordered" evidence="1">
    <location>
        <begin position="194"/>
        <end position="373"/>
    </location>
</feature>
<evidence type="ECO:0000313" key="2">
    <source>
        <dbReference type="EMBL" id="RAL63173.1"/>
    </source>
</evidence>
<feature type="compositionally biased region" description="Basic and acidic residues" evidence="1">
    <location>
        <begin position="262"/>
        <end position="275"/>
    </location>
</feature>
<feature type="compositionally biased region" description="Basic and acidic residues" evidence="1">
    <location>
        <begin position="94"/>
        <end position="114"/>
    </location>
</feature>
<evidence type="ECO:0000256" key="1">
    <source>
        <dbReference type="SAM" id="MobiDB-lite"/>
    </source>
</evidence>
<gene>
    <name evidence="2" type="ORF">DID88_004252</name>
</gene>